<dbReference type="PANTHER" id="PTHR14096">
    <property type="entry name" value="APOLIPOPROTEIN L"/>
    <property type="match status" value="1"/>
</dbReference>
<dbReference type="Ensembl" id="ENSCCRT00020127920.1">
    <property type="protein sequence ID" value="ENSCCRP00020117337.1"/>
    <property type="gene ID" value="ENSCCRG00020052826.1"/>
</dbReference>
<comment type="similarity">
    <text evidence="1">Belongs to the apolipoprotein L family.</text>
</comment>
<dbReference type="GO" id="GO:0008289">
    <property type="term" value="F:lipid binding"/>
    <property type="evidence" value="ECO:0007669"/>
    <property type="project" value="InterPro"/>
</dbReference>
<dbReference type="Pfam" id="PF05461">
    <property type="entry name" value="ApoL"/>
    <property type="match status" value="1"/>
</dbReference>
<feature type="transmembrane region" description="Helical" evidence="2">
    <location>
        <begin position="88"/>
        <end position="111"/>
    </location>
</feature>
<evidence type="ECO:0000256" key="1">
    <source>
        <dbReference type="ARBA" id="ARBA00010090"/>
    </source>
</evidence>
<keyword evidence="2" id="KW-0472">Membrane</keyword>
<proteinExistence type="inferred from homology"/>
<dbReference type="GO" id="GO:0005576">
    <property type="term" value="C:extracellular region"/>
    <property type="evidence" value="ECO:0007669"/>
    <property type="project" value="InterPro"/>
</dbReference>
<feature type="transmembrane region" description="Helical" evidence="2">
    <location>
        <begin position="60"/>
        <end position="82"/>
    </location>
</feature>
<organism evidence="3 4">
    <name type="scientific">Cyprinus carpio</name>
    <name type="common">Common carp</name>
    <dbReference type="NCBI Taxonomy" id="7962"/>
    <lineage>
        <taxon>Eukaryota</taxon>
        <taxon>Metazoa</taxon>
        <taxon>Chordata</taxon>
        <taxon>Craniata</taxon>
        <taxon>Vertebrata</taxon>
        <taxon>Euteleostomi</taxon>
        <taxon>Actinopterygii</taxon>
        <taxon>Neopterygii</taxon>
        <taxon>Teleostei</taxon>
        <taxon>Ostariophysi</taxon>
        <taxon>Cypriniformes</taxon>
        <taxon>Cyprinidae</taxon>
        <taxon>Cyprininae</taxon>
        <taxon>Cyprinus</taxon>
    </lineage>
</organism>
<evidence type="ECO:0000313" key="3">
    <source>
        <dbReference type="Ensembl" id="ENSCCRP00020117337.1"/>
    </source>
</evidence>
<evidence type="ECO:0000256" key="2">
    <source>
        <dbReference type="SAM" id="Phobius"/>
    </source>
</evidence>
<evidence type="ECO:0000313" key="4">
    <source>
        <dbReference type="Proteomes" id="UP000694701"/>
    </source>
</evidence>
<dbReference type="AlphaFoldDB" id="A0A8C2L090"/>
<name>A0A8C2L090_CYPCA</name>
<accession>A0A8C2L090</accession>
<dbReference type="GO" id="GO:0006869">
    <property type="term" value="P:lipid transport"/>
    <property type="evidence" value="ECO:0007669"/>
    <property type="project" value="InterPro"/>
</dbReference>
<dbReference type="GO" id="GO:0042157">
    <property type="term" value="P:lipoprotein metabolic process"/>
    <property type="evidence" value="ECO:0007669"/>
    <property type="project" value="InterPro"/>
</dbReference>
<keyword evidence="2" id="KW-0812">Transmembrane</keyword>
<dbReference type="GO" id="GO:0016020">
    <property type="term" value="C:membrane"/>
    <property type="evidence" value="ECO:0007669"/>
    <property type="project" value="TreeGrafter"/>
</dbReference>
<keyword evidence="2" id="KW-1133">Transmembrane helix</keyword>
<dbReference type="Proteomes" id="UP000694701">
    <property type="component" value="Unplaced"/>
</dbReference>
<sequence>NNVVFKLLKMENISWQSITSEELKSEYDRNHPTLIGQIKKLNDITDEIESVHKSAAVGSLVGSSVGAVGGITALAGLALAPFTLGASLSLTTVGVVAGVTGGVTSAVSKLINMLKQKNLRPTVENIISDFLKTIKPMTEHLNIISKITADIQQNSEILSKLQIQTPVRETIIVHK</sequence>
<dbReference type="PANTHER" id="PTHR14096:SF28">
    <property type="entry name" value="APOLIPOPROTEIN L, 1-RELATED"/>
    <property type="match status" value="1"/>
</dbReference>
<dbReference type="InterPro" id="IPR008405">
    <property type="entry name" value="ApoL"/>
</dbReference>
<protein>
    <submittedName>
        <fullName evidence="3">Uncharacterized protein</fullName>
    </submittedName>
</protein>
<reference evidence="3" key="1">
    <citation type="submission" date="2025-08" db="UniProtKB">
        <authorList>
            <consortium name="Ensembl"/>
        </authorList>
    </citation>
    <scope>IDENTIFICATION</scope>
</reference>